<name>A0A9Q0R9K9_ANAIG</name>
<dbReference type="EMBL" id="JAPDFW010000087">
    <property type="protein sequence ID" value="KAJ5071518.1"/>
    <property type="molecule type" value="Genomic_DNA"/>
</dbReference>
<reference evidence="1" key="1">
    <citation type="submission" date="2022-10" db="EMBL/GenBank/DDBJ databases">
        <title>Novel sulphate-reducing endosymbionts in the free-living metamonad Anaeramoeba.</title>
        <authorList>
            <person name="Jerlstrom-Hultqvist J."/>
            <person name="Cepicka I."/>
            <person name="Gallot-Lavallee L."/>
            <person name="Salas-Leiva D."/>
            <person name="Curtis B.A."/>
            <person name="Zahonova K."/>
            <person name="Pipaliya S."/>
            <person name="Dacks J."/>
            <person name="Roger A.J."/>
        </authorList>
    </citation>
    <scope>NUCLEOTIDE SEQUENCE</scope>
    <source>
        <strain evidence="1">BMAN</strain>
    </source>
</reference>
<gene>
    <name evidence="1" type="ORF">M0811_10150</name>
</gene>
<accession>A0A9Q0R9K9</accession>
<evidence type="ECO:0000313" key="1">
    <source>
        <dbReference type="EMBL" id="KAJ5071518.1"/>
    </source>
</evidence>
<sequence>MKNLFSKSKKTQKENSSYFNFAKNKTHLEDIWKERTNFLANQRVLWYFQFSLVFLDEYNQWKPYKIKQNSETQLKKEKDLKQNSQILLEENEIPKEVTTETVRILNLFFKFLSEQVLPILENPNQAKSTLSNGFASDILPDIQNGISLQMVALLARSSVHRQILFLYNAHTIILKLFTLALKIFSHSIEFIDSNIKFTQTFNFSIFLLSNILKFIYLFEKYETQKNSKFKIWIDDTVIQKLTEQLEFFQQLNQRFILTPNIYQIQKKILSFIQSFIIQKSLPSKSQDQIISYCLESLKPQNIYLPLLTSVLDANFQNDENGFICLFEIIMNLLGKNNEEKNESKKKDQQNIETKKSPDFNFNIFQFKIRIRIFRIFHSLISKNQMLLTNIMSKENVLCITDFILWSFYSFVGINQNQKPK</sequence>
<keyword evidence="2" id="KW-1185">Reference proteome</keyword>
<dbReference type="Proteomes" id="UP001149090">
    <property type="component" value="Unassembled WGS sequence"/>
</dbReference>
<proteinExistence type="predicted"/>
<evidence type="ECO:0000313" key="2">
    <source>
        <dbReference type="Proteomes" id="UP001149090"/>
    </source>
</evidence>
<protein>
    <submittedName>
        <fullName evidence="1">Uncharacterized protein</fullName>
    </submittedName>
</protein>
<dbReference type="AlphaFoldDB" id="A0A9Q0R9K9"/>
<organism evidence="1 2">
    <name type="scientific">Anaeramoeba ignava</name>
    <name type="common">Anaerobic marine amoeba</name>
    <dbReference type="NCBI Taxonomy" id="1746090"/>
    <lineage>
        <taxon>Eukaryota</taxon>
        <taxon>Metamonada</taxon>
        <taxon>Anaeramoebidae</taxon>
        <taxon>Anaeramoeba</taxon>
    </lineage>
</organism>
<comment type="caution">
    <text evidence="1">The sequence shown here is derived from an EMBL/GenBank/DDBJ whole genome shotgun (WGS) entry which is preliminary data.</text>
</comment>